<name>A0A1D6PU55_MAIZE</name>
<dbReference type="Gene3D" id="3.40.50.300">
    <property type="entry name" value="P-loop containing nucleotide triphosphate hydrolases"/>
    <property type="match status" value="1"/>
</dbReference>
<dbReference type="InterPro" id="IPR005662">
    <property type="entry name" value="GTPase_Era-like"/>
</dbReference>
<protein>
    <submittedName>
        <fullName evidence="5">GTP-binding protein ERG</fullName>
    </submittedName>
</protein>
<gene>
    <name evidence="5" type="ORF">ZEAMMB73_Zm00001d049372</name>
</gene>
<dbReference type="GO" id="GO:0009507">
    <property type="term" value="C:chloroplast"/>
    <property type="evidence" value="ECO:0007669"/>
    <property type="project" value="UniProtKB-SubCell"/>
</dbReference>
<dbReference type="PROSITE" id="PS50823">
    <property type="entry name" value="KH_TYPE_2"/>
    <property type="match status" value="1"/>
</dbReference>
<dbReference type="InterPro" id="IPR009019">
    <property type="entry name" value="KH_sf_prok-type"/>
</dbReference>
<evidence type="ECO:0000256" key="4">
    <source>
        <dbReference type="ARBA" id="ARBA00022884"/>
    </source>
</evidence>
<comment type="subcellular location">
    <subcellularLocation>
        <location evidence="1">Plastid</location>
        <location evidence="1">Chloroplast</location>
    </subcellularLocation>
</comment>
<dbReference type="SUPFAM" id="SSF52540">
    <property type="entry name" value="P-loop containing nucleoside triphosphate hydrolases"/>
    <property type="match status" value="1"/>
</dbReference>
<dbReference type="CDD" id="cd22534">
    <property type="entry name" value="KH-II_Era"/>
    <property type="match status" value="1"/>
</dbReference>
<dbReference type="EMBL" id="CM000780">
    <property type="protein sequence ID" value="AQK50159.1"/>
    <property type="molecule type" value="Genomic_DNA"/>
</dbReference>
<dbReference type="GO" id="GO:0003723">
    <property type="term" value="F:RNA binding"/>
    <property type="evidence" value="ECO:0007669"/>
    <property type="project" value="UniProtKB-UniRule"/>
</dbReference>
<dbReference type="GO" id="GO:0005525">
    <property type="term" value="F:GTP binding"/>
    <property type="evidence" value="ECO:0007669"/>
    <property type="project" value="InterPro"/>
</dbReference>
<dbReference type="InterPro" id="IPR027417">
    <property type="entry name" value="P-loop_NTPase"/>
</dbReference>
<evidence type="ECO:0000256" key="2">
    <source>
        <dbReference type="ARBA" id="ARBA00022528"/>
    </source>
</evidence>
<organism evidence="5">
    <name type="scientific">Zea mays</name>
    <name type="common">Maize</name>
    <dbReference type="NCBI Taxonomy" id="4577"/>
    <lineage>
        <taxon>Eukaryota</taxon>
        <taxon>Viridiplantae</taxon>
        <taxon>Streptophyta</taxon>
        <taxon>Embryophyta</taxon>
        <taxon>Tracheophyta</taxon>
        <taxon>Spermatophyta</taxon>
        <taxon>Magnoliopsida</taxon>
        <taxon>Liliopsida</taxon>
        <taxon>Poales</taxon>
        <taxon>Poaceae</taxon>
        <taxon>PACMAD clade</taxon>
        <taxon>Panicoideae</taxon>
        <taxon>Andropogonodae</taxon>
        <taxon>Andropogoneae</taxon>
        <taxon>Tripsacinae</taxon>
        <taxon>Zea</taxon>
    </lineage>
</organism>
<dbReference type="InterPro" id="IPR015946">
    <property type="entry name" value="KH_dom-like_a/b"/>
</dbReference>
<dbReference type="Gene3D" id="3.30.300.20">
    <property type="match status" value="1"/>
</dbReference>
<dbReference type="SUPFAM" id="SSF54814">
    <property type="entry name" value="Prokaryotic type KH domain (KH-domain type II)"/>
    <property type="match status" value="1"/>
</dbReference>
<dbReference type="PANTHER" id="PTHR42698:SF1">
    <property type="entry name" value="GTPASE ERA, MITOCHONDRIAL"/>
    <property type="match status" value="1"/>
</dbReference>
<proteinExistence type="predicted"/>
<dbReference type="AlphaFoldDB" id="A0A1D6PU55"/>
<dbReference type="PANTHER" id="PTHR42698">
    <property type="entry name" value="GTPASE ERA"/>
    <property type="match status" value="1"/>
</dbReference>
<keyword evidence="4" id="KW-0694">RNA-binding</keyword>
<dbReference type="ExpressionAtlas" id="A0A1D6PU55">
    <property type="expression patterns" value="baseline and differential"/>
</dbReference>
<keyword evidence="3" id="KW-0934">Plastid</keyword>
<dbReference type="InterPro" id="IPR004044">
    <property type="entry name" value="KH_dom_type_2"/>
</dbReference>
<evidence type="ECO:0000256" key="1">
    <source>
        <dbReference type="ARBA" id="ARBA00004229"/>
    </source>
</evidence>
<dbReference type="FunFam" id="3.30.300.20:FF:000017">
    <property type="entry name" value="GTP-binding protein ERG"/>
    <property type="match status" value="1"/>
</dbReference>
<dbReference type="Pfam" id="PF07650">
    <property type="entry name" value="KH_2"/>
    <property type="match status" value="1"/>
</dbReference>
<accession>A0A1D6PU55</accession>
<evidence type="ECO:0000256" key="3">
    <source>
        <dbReference type="ARBA" id="ARBA00022640"/>
    </source>
</evidence>
<sequence>MRRMRTAHGTWRSRCSMRRWRRLTRMKRISGRSGKKTRCRFPLALSARPMPASPRSQIPWLGQKWLQSPARQILRLMLGHHGFPYRDVTVRVESAWSSINLYDLLIVMFDVNRHLNLPDSRVIKLIKRLGTEVNPNQRRILCMNKVDLVEDKKDLLKVAKEFEDLPGYERYFMVSGLKGKGVKDLVQYLMEQAVRRPWDEEPTVMTEEVMKTITLEVVREKMLHHIHQEIPYVIEHRLMGWKELKDGSLRVEQHFIAPKQSQRQILVGKNGSKIGRIGIEANEELRSIFKRDVHLILQVRVAKKRSA</sequence>
<reference evidence="5" key="1">
    <citation type="submission" date="2015-12" db="EMBL/GenBank/DDBJ databases">
        <title>Update maize B73 reference genome by single molecule sequencing technologies.</title>
        <authorList>
            <consortium name="Maize Genome Sequencing Project"/>
            <person name="Ware D."/>
        </authorList>
    </citation>
    <scope>NUCLEOTIDE SEQUENCE</scope>
    <source>
        <tissue evidence="5">Seedling</tissue>
    </source>
</reference>
<evidence type="ECO:0000313" key="5">
    <source>
        <dbReference type="EMBL" id="AQK50159.1"/>
    </source>
</evidence>
<keyword evidence="2" id="KW-0150">Chloroplast</keyword>